<reference evidence="6 7" key="1">
    <citation type="journal article" date="2013" name="MBio">
        <title>Genome sequencing of the plant pathogen Taphrina deformans, the causal agent of peach leaf curl.</title>
        <authorList>
            <person name="Cisse O.H."/>
            <person name="Almeida J.M.G.C.F."/>
            <person name="Fonseca A."/>
            <person name="Kumar A.A."/>
            <person name="Salojaervi J."/>
            <person name="Overmyer K."/>
            <person name="Hauser P.M."/>
            <person name="Pagni M."/>
        </authorList>
    </citation>
    <scope>NUCLEOTIDE SEQUENCE [LARGE SCALE GENOMIC DNA]</scope>
    <source>
        <strain evidence="7">PYCC 5710 / ATCC 11124 / CBS 356.35 / IMI 108563 / JCM 9778 / NBRC 8474</strain>
    </source>
</reference>
<keyword evidence="7" id="KW-1185">Reference proteome</keyword>
<dbReference type="InterPro" id="IPR036322">
    <property type="entry name" value="WD40_repeat_dom_sf"/>
</dbReference>
<evidence type="ECO:0000256" key="1">
    <source>
        <dbReference type="ARBA" id="ARBA00022574"/>
    </source>
</evidence>
<keyword evidence="1 3" id="KW-0853">WD repeat</keyword>
<dbReference type="Gene3D" id="2.130.10.10">
    <property type="entry name" value="YVTN repeat-like/Quinoprotein amine dehydrogenase"/>
    <property type="match status" value="2"/>
</dbReference>
<dbReference type="Pfam" id="PF23798">
    <property type="entry name" value="Beta-prop_SPT8"/>
    <property type="match status" value="1"/>
</dbReference>
<feature type="repeat" description="WD" evidence="3">
    <location>
        <begin position="233"/>
        <end position="274"/>
    </location>
</feature>
<feature type="region of interest" description="Disordered" evidence="4">
    <location>
        <begin position="300"/>
        <end position="372"/>
    </location>
</feature>
<dbReference type="STRING" id="1097556.R4X8A5"/>
<organism evidence="6 7">
    <name type="scientific">Taphrina deformans (strain PYCC 5710 / ATCC 11124 / CBS 356.35 / IMI 108563 / JCM 9778 / NBRC 8474)</name>
    <name type="common">Peach leaf curl fungus</name>
    <name type="synonym">Lalaria deformans</name>
    <dbReference type="NCBI Taxonomy" id="1097556"/>
    <lineage>
        <taxon>Eukaryota</taxon>
        <taxon>Fungi</taxon>
        <taxon>Dikarya</taxon>
        <taxon>Ascomycota</taxon>
        <taxon>Taphrinomycotina</taxon>
        <taxon>Taphrinomycetes</taxon>
        <taxon>Taphrinales</taxon>
        <taxon>Taphrinaceae</taxon>
        <taxon>Taphrina</taxon>
    </lineage>
</organism>
<evidence type="ECO:0000256" key="3">
    <source>
        <dbReference type="PROSITE-ProRule" id="PRU00221"/>
    </source>
</evidence>
<keyword evidence="2" id="KW-0677">Repeat</keyword>
<dbReference type="VEuPathDB" id="FungiDB:TAPDE_001641"/>
<dbReference type="PANTHER" id="PTHR19848">
    <property type="entry name" value="WD40 REPEAT PROTEIN"/>
    <property type="match status" value="1"/>
</dbReference>
<dbReference type="PANTHER" id="PTHR19848:SF8">
    <property type="entry name" value="F-BOX AND WD REPEAT DOMAIN CONTAINING 7"/>
    <property type="match status" value="1"/>
</dbReference>
<dbReference type="SMART" id="SM00320">
    <property type="entry name" value="WD40"/>
    <property type="match status" value="4"/>
</dbReference>
<evidence type="ECO:0000259" key="5">
    <source>
        <dbReference type="Pfam" id="PF23798"/>
    </source>
</evidence>
<dbReference type="InterPro" id="IPR057544">
    <property type="entry name" value="Beta-prop_SPT8"/>
</dbReference>
<evidence type="ECO:0000313" key="7">
    <source>
        <dbReference type="Proteomes" id="UP000013776"/>
    </source>
</evidence>
<comment type="caution">
    <text evidence="6">The sequence shown here is derived from an EMBL/GenBank/DDBJ whole genome shotgun (WGS) entry which is preliminary data.</text>
</comment>
<dbReference type="PROSITE" id="PS50082">
    <property type="entry name" value="WD_REPEATS_2"/>
    <property type="match status" value="1"/>
</dbReference>
<name>R4X8A5_TAPDE</name>
<dbReference type="OrthoDB" id="10260946at2759"/>
<dbReference type="AlphaFoldDB" id="R4X8A5"/>
<dbReference type="EMBL" id="CAHR02000058">
    <property type="protein sequence ID" value="CCG81789.1"/>
    <property type="molecule type" value="Genomic_DNA"/>
</dbReference>
<dbReference type="SUPFAM" id="SSF50978">
    <property type="entry name" value="WD40 repeat-like"/>
    <property type="match status" value="1"/>
</dbReference>
<dbReference type="InterPro" id="IPR015943">
    <property type="entry name" value="WD40/YVTN_repeat-like_dom_sf"/>
</dbReference>
<gene>
    <name evidence="6" type="ORF">TAPDE_001641</name>
</gene>
<sequence>MDLDFGSDVPEDEDAEGATQRSEQGDQGEDNDGPNNNDDDESMNESDDGLEEGSFVATRSMRSSRSPEPADEDDTAGTSAESSEKAPVQEGALDCAYYDMIPTIAAPQATHINCVVTTKNLRWFFTGGQDGYIRKHDFHQSITGKIPLTVAQKHPFVDTVQKSGVLLSYWENEEAYDEESALAGASNAIEKSLSPVFCLAVQRDAMWILAGQYSGGINLQSVRIEEGKTITTLKAHTAAVSSLRLARDERSLLSGGWDKQIYDWDLETGKTRRNFVAGNKITGQVSTIALRPENAPLIDKSLALPPSDKIPAQATSTVDLPKGTSPASSMSFDPLFDEDEDEKPQLPGLIKPEAETHGRTNGEPPAPDGPEDVFLSSCIDGTMSIWDRRQSEAVARIPLPPGVPPWCMSACWALDGESFYCGRRNQTVEEYSMRANMTQPMRTLKMPYNSGPVSSVTAMPNGRSLICASADNVRMYDLKNTQSGMPFMIIPGHHGGVISDFWVDESCRYAFSTSGNRGWDGISTEVILGYEIKPAGR</sequence>
<proteinExistence type="predicted"/>
<dbReference type="InterPro" id="IPR001680">
    <property type="entry name" value="WD40_rpt"/>
</dbReference>
<evidence type="ECO:0000313" key="6">
    <source>
        <dbReference type="EMBL" id="CCG81789.1"/>
    </source>
</evidence>
<feature type="domain" description="Transcription factor spt8 beta-propeller" evidence="5">
    <location>
        <begin position="98"/>
        <end position="532"/>
    </location>
</feature>
<feature type="compositionally biased region" description="Acidic residues" evidence="4">
    <location>
        <begin position="26"/>
        <end position="51"/>
    </location>
</feature>
<evidence type="ECO:0000256" key="4">
    <source>
        <dbReference type="SAM" id="MobiDB-lite"/>
    </source>
</evidence>
<protein>
    <submittedName>
        <fullName evidence="6">Transcription factor spt8</fullName>
    </submittedName>
</protein>
<dbReference type="PROSITE" id="PS50294">
    <property type="entry name" value="WD_REPEATS_REGION"/>
    <property type="match status" value="1"/>
</dbReference>
<accession>R4X8A5</accession>
<evidence type="ECO:0000256" key="2">
    <source>
        <dbReference type="ARBA" id="ARBA00022737"/>
    </source>
</evidence>
<feature type="compositionally biased region" description="Acidic residues" evidence="4">
    <location>
        <begin position="1"/>
        <end position="16"/>
    </location>
</feature>
<feature type="region of interest" description="Disordered" evidence="4">
    <location>
        <begin position="1"/>
        <end position="88"/>
    </location>
</feature>
<dbReference type="eggNOG" id="ENOG502QS8F">
    <property type="taxonomic scope" value="Eukaryota"/>
</dbReference>
<dbReference type="Proteomes" id="UP000013776">
    <property type="component" value="Unassembled WGS sequence"/>
</dbReference>